<dbReference type="AlphaFoldDB" id="J0R3V6"/>
<organism evidence="4 5">
    <name type="scientific">Bartonella tamiae Th239</name>
    <dbReference type="NCBI Taxonomy" id="1094558"/>
    <lineage>
        <taxon>Bacteria</taxon>
        <taxon>Pseudomonadati</taxon>
        <taxon>Pseudomonadota</taxon>
        <taxon>Alphaproteobacteria</taxon>
        <taxon>Hyphomicrobiales</taxon>
        <taxon>Bartonellaceae</taxon>
        <taxon>Bartonella</taxon>
    </lineage>
</organism>
<dbReference type="InterPro" id="IPR041715">
    <property type="entry name" value="HisRS-like_core"/>
</dbReference>
<proteinExistence type="predicted"/>
<feature type="binding site" evidence="2">
    <location>
        <position position="90"/>
    </location>
    <ligand>
        <name>L-histidine</name>
        <dbReference type="ChEBI" id="CHEBI:57595"/>
    </ligand>
</feature>
<dbReference type="PANTHER" id="PTHR43707">
    <property type="entry name" value="HISTIDYL-TRNA SYNTHETASE"/>
    <property type="match status" value="1"/>
</dbReference>
<dbReference type="GO" id="GO:0004821">
    <property type="term" value="F:histidine-tRNA ligase activity"/>
    <property type="evidence" value="ECO:0007669"/>
    <property type="project" value="TreeGrafter"/>
</dbReference>
<evidence type="ECO:0000256" key="2">
    <source>
        <dbReference type="PIRSR" id="PIRSR001549-1"/>
    </source>
</evidence>
<dbReference type="InterPro" id="IPR004516">
    <property type="entry name" value="HisRS/HisZ"/>
</dbReference>
<evidence type="ECO:0000313" key="5">
    <source>
        <dbReference type="Proteomes" id="UP000008952"/>
    </source>
</evidence>
<evidence type="ECO:0000256" key="1">
    <source>
        <dbReference type="ARBA" id="ARBA00023102"/>
    </source>
</evidence>
<dbReference type="PATRIC" id="fig|1094558.3.peg.793"/>
<feature type="binding site" evidence="2">
    <location>
        <position position="101"/>
    </location>
    <ligand>
        <name>L-histidine</name>
        <dbReference type="ChEBI" id="CHEBI:57595"/>
    </ligand>
</feature>
<accession>J0R3V6</accession>
<feature type="domain" description="Class II Histidinyl-tRNA synthetase (HisRS)-like catalytic core" evidence="3">
    <location>
        <begin position="27"/>
        <end position="213"/>
    </location>
</feature>
<feature type="binding site" evidence="2">
    <location>
        <begin position="316"/>
        <end position="317"/>
    </location>
    <ligand>
        <name>L-histidine</name>
        <dbReference type="ChEBI" id="CHEBI:57595"/>
    </ligand>
</feature>
<keyword evidence="1" id="KW-0368">Histidine biosynthesis</keyword>
<feature type="domain" description="Class II Histidinyl-tRNA synthetase (HisRS)-like catalytic core" evidence="3">
    <location>
        <begin position="237"/>
        <end position="362"/>
    </location>
</feature>
<dbReference type="GO" id="GO:0006427">
    <property type="term" value="P:histidyl-tRNA aminoacylation"/>
    <property type="evidence" value="ECO:0007669"/>
    <property type="project" value="TreeGrafter"/>
</dbReference>
<feature type="binding site" evidence="2">
    <location>
        <begin position="62"/>
        <end position="64"/>
    </location>
    <ligand>
        <name>L-histidine</name>
        <dbReference type="ChEBI" id="CHEBI:57595"/>
    </ligand>
</feature>
<dbReference type="RefSeq" id="WP_008038521.1">
    <property type="nucleotide sequence ID" value="NZ_JH725147.1"/>
</dbReference>
<dbReference type="Gene3D" id="3.30.930.10">
    <property type="entry name" value="Bira Bifunctional Protein, Domain 2"/>
    <property type="match status" value="1"/>
</dbReference>
<name>J0R3V6_9HYPH</name>
<dbReference type="OrthoDB" id="9797914at2"/>
<gene>
    <name evidence="4" type="ORF">ME5_00725</name>
</gene>
<reference evidence="4 5" key="1">
    <citation type="submission" date="2012-03" db="EMBL/GenBank/DDBJ databases">
        <title>The Genome Sequence of Bartonella tamiae Th239.</title>
        <authorList>
            <consortium name="The Broad Institute Genome Sequencing Platform"/>
            <consortium name="The Broad Institute Genome Sequencing Center for Infectious Disease"/>
            <person name="Feldgarden M."/>
            <person name="Kirby J."/>
            <person name="Kosoy M."/>
            <person name="Birtles R."/>
            <person name="Probert W.S."/>
            <person name="Chiaraviglio L."/>
            <person name="Young S.K."/>
            <person name="Zeng Q."/>
            <person name="Gargeya S."/>
            <person name="Fitzgerald M."/>
            <person name="Haas B."/>
            <person name="Abouelleil A."/>
            <person name="Alvarado L."/>
            <person name="Arachchi H.M."/>
            <person name="Berlin A."/>
            <person name="Chapman S.B."/>
            <person name="Gearin G."/>
            <person name="Goldberg J."/>
            <person name="Griggs A."/>
            <person name="Gujja S."/>
            <person name="Hansen M."/>
            <person name="Heiman D."/>
            <person name="Howarth C."/>
            <person name="Larimer J."/>
            <person name="Lui A."/>
            <person name="MacDonald P.J.P."/>
            <person name="McCowen C."/>
            <person name="Montmayeur A."/>
            <person name="Murphy C."/>
            <person name="Neiman D."/>
            <person name="Pearson M."/>
            <person name="Priest M."/>
            <person name="Roberts A."/>
            <person name="Saif S."/>
            <person name="Shea T."/>
            <person name="Sisk P."/>
            <person name="Stolte C."/>
            <person name="Sykes S."/>
            <person name="Wortman J."/>
            <person name="Nusbaum C."/>
            <person name="Birren B."/>
        </authorList>
    </citation>
    <scope>NUCLEOTIDE SEQUENCE [LARGE SCALE GENOMIC DNA]</scope>
    <source>
        <strain evidence="4 5">Th239</strain>
    </source>
</reference>
<evidence type="ECO:0000313" key="4">
    <source>
        <dbReference type="EMBL" id="EJF90324.1"/>
    </source>
</evidence>
<protein>
    <recommendedName>
        <fullName evidence="3">Class II Histidinyl-tRNA synthetase (HisRS)-like catalytic core domain-containing protein</fullName>
    </recommendedName>
</protein>
<feature type="binding site" evidence="2">
    <location>
        <position position="105"/>
    </location>
    <ligand>
        <name>L-histidine</name>
        <dbReference type="ChEBI" id="CHEBI:57595"/>
    </ligand>
</feature>
<dbReference type="HOGENOM" id="CLU_025113_6_0_5"/>
<dbReference type="GO" id="GO:0005737">
    <property type="term" value="C:cytoplasm"/>
    <property type="evidence" value="ECO:0007669"/>
    <property type="project" value="InterPro"/>
</dbReference>
<dbReference type="PANTHER" id="PTHR43707:SF1">
    <property type="entry name" value="HISTIDINE--TRNA LIGASE, MITOCHONDRIAL-RELATED"/>
    <property type="match status" value="1"/>
</dbReference>
<dbReference type="NCBIfam" id="NF008951">
    <property type="entry name" value="PRK12295.1-4"/>
    <property type="match status" value="1"/>
</dbReference>
<sequence length="375" mass="42537">MAQNDRLFGLVEQYYKHLGLVTTPIAVLQPAEPFLDSVGEDLRRRIFITQNENGENLCLRPEFTIPVCLQHIKNNAVTPRQYAYLGEVFRQQRLNDTGFYQAGIEDLGDPHEKHADARSLQMALNFMKRVALENSYHIIIGDQTVFAALLHALKIDNVWQKKLLRAFGNASKLHKMLSDFMSLKEEPPLAPHLETFVKKNDKNALIASLEEEMRDAGLSPLVSRNPAEIAQRLLDRDVLQSKPLSPKNLAIIQEFLQLRMCLHNAHEILLNFAQKHHLNLMDSLHSFVARNDAFQQAKIDLKSIEFDSAFGRPLDYYTGFVFEIRSNANVIVGGGRYDNLMAMLGAKKPIPAIGFSISLDHINLQSRSEAEGRKL</sequence>
<dbReference type="EMBL" id="AIMB01000007">
    <property type="protein sequence ID" value="EJF90324.1"/>
    <property type="molecule type" value="Genomic_DNA"/>
</dbReference>
<comment type="caution">
    <text evidence="4">The sequence shown here is derived from an EMBL/GenBank/DDBJ whole genome shotgun (WGS) entry which is preliminary data.</text>
</comment>
<dbReference type="SUPFAM" id="SSF55681">
    <property type="entry name" value="Class II aaRS and biotin synthetases"/>
    <property type="match status" value="1"/>
</dbReference>
<feature type="binding site" evidence="2">
    <location>
        <position position="312"/>
    </location>
    <ligand>
        <name>L-histidine</name>
        <dbReference type="ChEBI" id="CHEBI:57595"/>
    </ligand>
</feature>
<dbReference type="STRING" id="1094558.ME5_00725"/>
<keyword evidence="1" id="KW-0028">Amino-acid biosynthesis</keyword>
<dbReference type="GO" id="GO:0000105">
    <property type="term" value="P:L-histidine biosynthetic process"/>
    <property type="evidence" value="ECO:0007669"/>
    <property type="project" value="UniProtKB-KW"/>
</dbReference>
<dbReference type="InterPro" id="IPR045864">
    <property type="entry name" value="aa-tRNA-synth_II/BPL/LPL"/>
</dbReference>
<evidence type="ECO:0000259" key="3">
    <source>
        <dbReference type="Pfam" id="PF13393"/>
    </source>
</evidence>
<dbReference type="Pfam" id="PF13393">
    <property type="entry name" value="tRNA-synt_His"/>
    <property type="match status" value="2"/>
</dbReference>
<dbReference type="PIRSF" id="PIRSF001549">
    <property type="entry name" value="His-tRNA_synth"/>
    <property type="match status" value="1"/>
</dbReference>
<dbReference type="eggNOG" id="COG3705">
    <property type="taxonomic scope" value="Bacteria"/>
</dbReference>
<dbReference type="Proteomes" id="UP000008952">
    <property type="component" value="Unassembled WGS sequence"/>
</dbReference>
<keyword evidence="5" id="KW-1185">Reference proteome</keyword>